<evidence type="ECO:0000313" key="1">
    <source>
        <dbReference type="EMBL" id="SNX83888.1"/>
    </source>
</evidence>
<dbReference type="Proteomes" id="UP001294444">
    <property type="component" value="Unassembled WGS sequence"/>
</dbReference>
<keyword evidence="2" id="KW-1185">Reference proteome</keyword>
<dbReference type="AlphaFoldDB" id="A0AAJ4XMT6"/>
<protein>
    <submittedName>
        <fullName evidence="1">Uncharacterized protein</fullName>
    </submittedName>
</protein>
<reference evidence="1" key="1">
    <citation type="submission" date="2023-10" db="EMBL/GenBank/DDBJ databases">
        <authorList>
            <person name="Guldener U."/>
        </authorList>
    </citation>
    <scope>NUCLEOTIDE SEQUENCE</scope>
    <source>
        <strain evidence="1">Mp4</strain>
    </source>
</reference>
<organism evidence="1 2">
    <name type="scientific">Melanopsichium pennsylvanicum</name>
    <dbReference type="NCBI Taxonomy" id="63383"/>
    <lineage>
        <taxon>Eukaryota</taxon>
        <taxon>Fungi</taxon>
        <taxon>Dikarya</taxon>
        <taxon>Basidiomycota</taxon>
        <taxon>Ustilaginomycotina</taxon>
        <taxon>Ustilaginomycetes</taxon>
        <taxon>Ustilaginales</taxon>
        <taxon>Ustilaginaceae</taxon>
        <taxon>Melanopsichium</taxon>
    </lineage>
</organism>
<accession>A0AAJ4XMT6</accession>
<dbReference type="EMBL" id="OAPG01000005">
    <property type="protein sequence ID" value="SNX83888.1"/>
    <property type="molecule type" value="Genomic_DNA"/>
</dbReference>
<gene>
    <name evidence="1" type="ORF">MEPE_02596</name>
</gene>
<comment type="caution">
    <text evidence="1">The sequence shown here is derived from an EMBL/GenBank/DDBJ whole genome shotgun (WGS) entry which is preliminary data.</text>
</comment>
<name>A0AAJ4XMT6_9BASI</name>
<sequence>MLSDLVPQALFYLKTATSPTPPELGLVWLPHNLQQSLDAVSNMDIDSRPGIVDMSQLYGLQTPQWHSMAMSMASWQSQAIATKQFPQAKFLNTNILVFLELTCGDSLTKTICCQPI</sequence>
<evidence type="ECO:0000313" key="2">
    <source>
        <dbReference type="Proteomes" id="UP001294444"/>
    </source>
</evidence>
<proteinExistence type="predicted"/>